<evidence type="ECO:0000256" key="6">
    <source>
        <dbReference type="ARBA" id="ARBA00022989"/>
    </source>
</evidence>
<protein>
    <recommendedName>
        <fullName evidence="11">Glycosyl-4,4'-diaponeurosporenoate acyltransferase</fullName>
    </recommendedName>
</protein>
<dbReference type="EMBL" id="JAELVM010000001">
    <property type="protein sequence ID" value="MBL1219753.1"/>
    <property type="molecule type" value="Genomic_DNA"/>
</dbReference>
<proteinExistence type="inferred from homology"/>
<comment type="similarity">
    <text evidence="10">Belongs to the acyltransferase CrtO family.</text>
</comment>
<dbReference type="Pfam" id="PF18927">
    <property type="entry name" value="CrtO"/>
    <property type="match status" value="1"/>
</dbReference>
<evidence type="ECO:0000313" key="15">
    <source>
        <dbReference type="Proteomes" id="UP000661696"/>
    </source>
</evidence>
<comment type="subcellular location">
    <subcellularLocation>
        <location evidence="1">Cell membrane</location>
        <topology evidence="1">Single-pass membrane protein</topology>
    </subcellularLocation>
</comment>
<keyword evidence="8" id="KW-0012">Acyltransferase</keyword>
<gene>
    <name evidence="14" type="ORF">JET18_02830</name>
</gene>
<evidence type="ECO:0000256" key="1">
    <source>
        <dbReference type="ARBA" id="ARBA00004162"/>
    </source>
</evidence>
<sequence>MKKNLILLCIVIITTGLLYLLVQYIKMTGFSFALALNFMLMACVLTFTEALKSEFNSPYFNEKTWEKKGKIYESFGIHFFRKLLVGIGWEKLNKKSKPVEKNVKALTYLHYRTKQDELGHLIIMLIVLGFTVYVAFRFGILQSLWLMVLNILLNVYPIFLQRYNRPRLERAMNLSKRR</sequence>
<evidence type="ECO:0000256" key="8">
    <source>
        <dbReference type="ARBA" id="ARBA00023315"/>
    </source>
</evidence>
<keyword evidence="15" id="KW-1185">Reference proteome</keyword>
<reference evidence="14 15" key="1">
    <citation type="submission" date="2020-12" db="EMBL/GenBank/DDBJ databases">
        <title>Chryseobacterium endoalhailicus sp. nov., isolated from seed of leguminous plant.</title>
        <authorList>
            <person name="Zhang X."/>
        </authorList>
    </citation>
    <scope>NUCLEOTIDE SEQUENCE [LARGE SCALE GENOMIC DNA]</scope>
    <source>
        <strain evidence="14 15">L7</strain>
    </source>
</reference>
<comment type="function">
    <text evidence="12">Catalyzes the acylation of glycosyl-4,4'-diaponeurosporenoate, i.e. the esterification of glucose at the C6'' position with the carboxyl group of the C(15) fatty acid 12-methyltetradecanoic acid, to yield staphyloxanthin. This is the last step in the biosynthesis of this orange pigment, present in most staphylococci strains.</text>
</comment>
<dbReference type="Proteomes" id="UP000661696">
    <property type="component" value="Unassembled WGS sequence"/>
</dbReference>
<dbReference type="RefSeq" id="WP_202089099.1">
    <property type="nucleotide sequence ID" value="NZ_JAELVM010000001.1"/>
</dbReference>
<keyword evidence="5" id="KW-0732">Signal</keyword>
<name>A0ABS1QAW4_9FLAO</name>
<keyword evidence="7 13" id="KW-0472">Membrane</keyword>
<feature type="transmembrane region" description="Helical" evidence="13">
    <location>
        <begin position="5"/>
        <end position="25"/>
    </location>
</feature>
<evidence type="ECO:0000313" key="14">
    <source>
        <dbReference type="EMBL" id="MBL1219753.1"/>
    </source>
</evidence>
<evidence type="ECO:0000256" key="3">
    <source>
        <dbReference type="ARBA" id="ARBA00022679"/>
    </source>
</evidence>
<evidence type="ECO:0000256" key="11">
    <source>
        <dbReference type="ARBA" id="ARBA00023667"/>
    </source>
</evidence>
<evidence type="ECO:0000256" key="4">
    <source>
        <dbReference type="ARBA" id="ARBA00022692"/>
    </source>
</evidence>
<comment type="caution">
    <text evidence="14">The sequence shown here is derived from an EMBL/GenBank/DDBJ whole genome shotgun (WGS) entry which is preliminary data.</text>
</comment>
<keyword evidence="2" id="KW-1003">Cell membrane</keyword>
<feature type="transmembrane region" description="Helical" evidence="13">
    <location>
        <begin position="31"/>
        <end position="51"/>
    </location>
</feature>
<dbReference type="InterPro" id="IPR044021">
    <property type="entry name" value="CrtO"/>
</dbReference>
<evidence type="ECO:0000256" key="12">
    <source>
        <dbReference type="ARBA" id="ARBA00025324"/>
    </source>
</evidence>
<evidence type="ECO:0000256" key="10">
    <source>
        <dbReference type="ARBA" id="ARBA00023603"/>
    </source>
</evidence>
<accession>A0ABS1QAW4</accession>
<comment type="pathway">
    <text evidence="9">Carotenoid biosynthesis; staphyloxanthin biosynthesis; staphyloxanthin from farnesyl diphosphate: step 5/5.</text>
</comment>
<evidence type="ECO:0000256" key="9">
    <source>
        <dbReference type="ARBA" id="ARBA00023588"/>
    </source>
</evidence>
<evidence type="ECO:0000256" key="7">
    <source>
        <dbReference type="ARBA" id="ARBA00023136"/>
    </source>
</evidence>
<evidence type="ECO:0000256" key="5">
    <source>
        <dbReference type="ARBA" id="ARBA00022729"/>
    </source>
</evidence>
<keyword evidence="4 13" id="KW-0812">Transmembrane</keyword>
<organism evidence="14 15">
    <name type="scientific">Chryseobacterium endalhagicum</name>
    <dbReference type="NCBI Taxonomy" id="2797638"/>
    <lineage>
        <taxon>Bacteria</taxon>
        <taxon>Pseudomonadati</taxon>
        <taxon>Bacteroidota</taxon>
        <taxon>Flavobacteriia</taxon>
        <taxon>Flavobacteriales</taxon>
        <taxon>Weeksellaceae</taxon>
        <taxon>Chryseobacterium group</taxon>
        <taxon>Chryseobacterium</taxon>
    </lineage>
</organism>
<keyword evidence="6 13" id="KW-1133">Transmembrane helix</keyword>
<keyword evidence="3" id="KW-0808">Transferase</keyword>
<feature type="transmembrane region" description="Helical" evidence="13">
    <location>
        <begin position="118"/>
        <end position="136"/>
    </location>
</feature>
<feature type="transmembrane region" description="Helical" evidence="13">
    <location>
        <begin position="142"/>
        <end position="160"/>
    </location>
</feature>
<evidence type="ECO:0000256" key="13">
    <source>
        <dbReference type="SAM" id="Phobius"/>
    </source>
</evidence>
<evidence type="ECO:0000256" key="2">
    <source>
        <dbReference type="ARBA" id="ARBA00022475"/>
    </source>
</evidence>